<organism evidence="1">
    <name type="scientific">Ixodes ricinus</name>
    <name type="common">Common tick</name>
    <name type="synonym">Acarus ricinus</name>
    <dbReference type="NCBI Taxonomy" id="34613"/>
    <lineage>
        <taxon>Eukaryota</taxon>
        <taxon>Metazoa</taxon>
        <taxon>Ecdysozoa</taxon>
        <taxon>Arthropoda</taxon>
        <taxon>Chelicerata</taxon>
        <taxon>Arachnida</taxon>
        <taxon>Acari</taxon>
        <taxon>Parasitiformes</taxon>
        <taxon>Ixodida</taxon>
        <taxon>Ixodoidea</taxon>
        <taxon>Ixodidae</taxon>
        <taxon>Ixodinae</taxon>
        <taxon>Ixodes</taxon>
    </lineage>
</organism>
<protein>
    <submittedName>
        <fullName evidence="1">Putative secreted protein</fullName>
    </submittedName>
</protein>
<name>A0A6B0U3B8_IXORI</name>
<reference evidence="1" key="1">
    <citation type="submission" date="2019-12" db="EMBL/GenBank/DDBJ databases">
        <title>An insight into the sialome of adult female Ixodes ricinus ticks feeding for 6 days.</title>
        <authorList>
            <person name="Perner J."/>
            <person name="Ribeiro J.M.C."/>
        </authorList>
    </citation>
    <scope>NUCLEOTIDE SEQUENCE</scope>
    <source>
        <strain evidence="1">Semi-engorged</strain>
        <tissue evidence="1">Salivary glands</tissue>
    </source>
</reference>
<evidence type="ECO:0000313" key="1">
    <source>
        <dbReference type="EMBL" id="MXU84851.1"/>
    </source>
</evidence>
<proteinExistence type="predicted"/>
<sequence length="83" mass="8690">MTSSRRRLATSRLFVVPPICGLCRGTGGGTSLVFSMTIDRGRGLRGGMSDLGARSRTSADMEALRCLGASPTNLPSGLWGSLM</sequence>
<dbReference type="AlphaFoldDB" id="A0A6B0U3B8"/>
<dbReference type="EMBL" id="GIFC01002768">
    <property type="protein sequence ID" value="MXU84851.1"/>
    <property type="molecule type" value="Transcribed_RNA"/>
</dbReference>
<accession>A0A6B0U3B8</accession>